<keyword evidence="2" id="KW-1185">Reference proteome</keyword>
<dbReference type="PROSITE" id="PS51257">
    <property type="entry name" value="PROKAR_LIPOPROTEIN"/>
    <property type="match status" value="1"/>
</dbReference>
<dbReference type="EMBL" id="RBQF01000096">
    <property type="protein sequence ID" value="RMP11875.1"/>
    <property type="molecule type" value="Genomic_DNA"/>
</dbReference>
<comment type="caution">
    <text evidence="1">The sequence shown here is derived from an EMBL/GenBank/DDBJ whole genome shotgun (WGS) entry which is preliminary data.</text>
</comment>
<evidence type="ECO:0000313" key="1">
    <source>
        <dbReference type="EMBL" id="RMP11875.1"/>
    </source>
</evidence>
<organism evidence="1 2">
    <name type="scientific">Pseudomonas marginalis pv. marginalis</name>
    <dbReference type="NCBI Taxonomy" id="97473"/>
    <lineage>
        <taxon>Bacteria</taxon>
        <taxon>Pseudomonadati</taxon>
        <taxon>Pseudomonadota</taxon>
        <taxon>Gammaproteobacteria</taxon>
        <taxon>Pseudomonadales</taxon>
        <taxon>Pseudomonadaceae</taxon>
        <taxon>Pseudomonas</taxon>
    </lineage>
</organism>
<dbReference type="AlphaFoldDB" id="A0A3M3X0B8"/>
<protein>
    <submittedName>
        <fullName evidence="1">Uncharacterized protein</fullName>
    </submittedName>
</protein>
<dbReference type="Proteomes" id="UP000276587">
    <property type="component" value="Unassembled WGS sequence"/>
</dbReference>
<accession>A0A3M3X0B8</accession>
<gene>
    <name evidence="1" type="ORF">ALQ29_03395</name>
</gene>
<evidence type="ECO:0000313" key="2">
    <source>
        <dbReference type="Proteomes" id="UP000276587"/>
    </source>
</evidence>
<name>A0A3M3X0B8_PSEMA</name>
<sequence length="50" mass="5481">MGRSLLDQLSGSQRDHHLGIYEANLIGHSLGGCLVISRSKHLAAARTRRQ</sequence>
<reference evidence="1 2" key="1">
    <citation type="submission" date="2018-08" db="EMBL/GenBank/DDBJ databases">
        <title>Recombination of ecologically and evolutionarily significant loci maintains genetic cohesion in the Pseudomonas syringae species complex.</title>
        <authorList>
            <person name="Dillon M."/>
            <person name="Thakur S."/>
            <person name="Almeida R.N.D."/>
            <person name="Weir B.S."/>
            <person name="Guttman D.S."/>
        </authorList>
    </citation>
    <scope>NUCLEOTIDE SEQUENCE [LARGE SCALE GENOMIC DNA]</scope>
    <source>
        <strain evidence="1 2">ICMP 3555</strain>
    </source>
</reference>
<proteinExistence type="predicted"/>